<feature type="transmembrane region" description="Helical" evidence="7">
    <location>
        <begin position="1222"/>
        <end position="1239"/>
    </location>
</feature>
<feature type="transmembrane region" description="Helical" evidence="7">
    <location>
        <begin position="329"/>
        <end position="346"/>
    </location>
</feature>
<dbReference type="InterPro" id="IPR017871">
    <property type="entry name" value="ABC_transporter-like_CS"/>
</dbReference>
<keyword evidence="6 7" id="KW-0472">Membrane</keyword>
<feature type="transmembrane region" description="Helical" evidence="7">
    <location>
        <begin position="858"/>
        <end position="879"/>
    </location>
</feature>
<dbReference type="PROSITE" id="PS00211">
    <property type="entry name" value="ABC_TRANSPORTER_1"/>
    <property type="match status" value="2"/>
</dbReference>
<feature type="transmembrane region" description="Helical" evidence="7">
    <location>
        <begin position="1009"/>
        <end position="1033"/>
    </location>
</feature>
<keyword evidence="5 7" id="KW-1133">Transmembrane helix</keyword>
<dbReference type="eggNOG" id="KOG0059">
    <property type="taxonomic scope" value="Eukaryota"/>
</dbReference>
<keyword evidence="2 7" id="KW-0812">Transmembrane</keyword>
<feature type="domain" description="ABC transporter" evidence="8">
    <location>
        <begin position="1289"/>
        <end position="1513"/>
    </location>
</feature>
<organism evidence="10">
    <name type="scientific">Caenorhabditis remanei</name>
    <name type="common">Caenorhabditis vulgaris</name>
    <dbReference type="NCBI Taxonomy" id="31234"/>
    <lineage>
        <taxon>Eukaryota</taxon>
        <taxon>Metazoa</taxon>
        <taxon>Ecdysozoa</taxon>
        <taxon>Nematoda</taxon>
        <taxon>Chromadorea</taxon>
        <taxon>Rhabditida</taxon>
        <taxon>Rhabditina</taxon>
        <taxon>Rhabditomorpha</taxon>
        <taxon>Rhabditoidea</taxon>
        <taxon>Rhabditidae</taxon>
        <taxon>Peloderinae</taxon>
        <taxon>Caenorhabditis</taxon>
    </lineage>
</organism>
<feature type="transmembrane region" description="Helical" evidence="7">
    <location>
        <begin position="399"/>
        <end position="418"/>
    </location>
</feature>
<dbReference type="GO" id="GO:0005319">
    <property type="term" value="F:lipid transporter activity"/>
    <property type="evidence" value="ECO:0007669"/>
    <property type="project" value="TreeGrafter"/>
</dbReference>
<evidence type="ECO:0000313" key="9">
    <source>
        <dbReference type="EMBL" id="EFP09172.1"/>
    </source>
</evidence>
<dbReference type="PANTHER" id="PTHR19229">
    <property type="entry name" value="ATP-BINDING CASSETTE TRANSPORTER SUBFAMILY A ABCA"/>
    <property type="match status" value="1"/>
</dbReference>
<dbReference type="Gene3D" id="3.40.50.300">
    <property type="entry name" value="P-loop containing nucleotide triphosphate hydrolases"/>
    <property type="match status" value="2"/>
</dbReference>
<evidence type="ECO:0000256" key="4">
    <source>
        <dbReference type="ARBA" id="ARBA00022840"/>
    </source>
</evidence>
<evidence type="ECO:0000256" key="3">
    <source>
        <dbReference type="ARBA" id="ARBA00022741"/>
    </source>
</evidence>
<feature type="domain" description="ABC transporter" evidence="8">
    <location>
        <begin position="466"/>
        <end position="696"/>
    </location>
</feature>
<dbReference type="SUPFAM" id="SSF52540">
    <property type="entry name" value="P-loop containing nucleoside triphosphate hydrolases"/>
    <property type="match status" value="2"/>
</dbReference>
<dbReference type="GO" id="GO:0140359">
    <property type="term" value="F:ABC-type transporter activity"/>
    <property type="evidence" value="ECO:0007669"/>
    <property type="project" value="InterPro"/>
</dbReference>
<keyword evidence="4" id="KW-0067">ATP-binding</keyword>
<dbReference type="GO" id="GO:0005524">
    <property type="term" value="F:ATP binding"/>
    <property type="evidence" value="ECO:0007669"/>
    <property type="project" value="UniProtKB-KW"/>
</dbReference>
<dbReference type="InParanoid" id="E3LSI2"/>
<evidence type="ECO:0000256" key="5">
    <source>
        <dbReference type="ARBA" id="ARBA00022989"/>
    </source>
</evidence>
<evidence type="ECO:0000256" key="6">
    <source>
        <dbReference type="ARBA" id="ARBA00023136"/>
    </source>
</evidence>
<dbReference type="STRING" id="31234.E3LSI2"/>
<dbReference type="InterPro" id="IPR026082">
    <property type="entry name" value="ABCA"/>
</dbReference>
<proteinExistence type="predicted"/>
<evidence type="ECO:0000256" key="7">
    <source>
        <dbReference type="SAM" id="Phobius"/>
    </source>
</evidence>
<dbReference type="InterPro" id="IPR013525">
    <property type="entry name" value="ABC2_TM"/>
</dbReference>
<accession>E3LSI2</accession>
<dbReference type="FunFam" id="3.40.50.300:FF:000933">
    <property type="entry name" value="ABC transporter A family member 7"/>
    <property type="match status" value="1"/>
</dbReference>
<keyword evidence="3" id="KW-0547">Nucleotide-binding</keyword>
<feature type="transmembrane region" description="Helical" evidence="7">
    <location>
        <begin position="1088"/>
        <end position="1114"/>
    </location>
</feature>
<dbReference type="OrthoDB" id="10255969at2759"/>
<protein>
    <recommendedName>
        <fullName evidence="8">ABC transporter domain-containing protein</fullName>
    </recommendedName>
</protein>
<dbReference type="OMA" id="MACYIGF"/>
<comment type="subcellular location">
    <subcellularLocation>
        <location evidence="1">Membrane</location>
        <topology evidence="1">Multi-pass membrane protein</topology>
    </subcellularLocation>
</comment>
<dbReference type="CDD" id="cd03263">
    <property type="entry name" value="ABC_subfamily_A"/>
    <property type="match status" value="2"/>
</dbReference>
<feature type="transmembrane region" description="Helical" evidence="7">
    <location>
        <begin position="1167"/>
        <end position="1187"/>
    </location>
</feature>
<dbReference type="FunFam" id="3.40.50.300:FF:001598">
    <property type="entry name" value="ABC transporter ced-7"/>
    <property type="match status" value="1"/>
</dbReference>
<keyword evidence="10" id="KW-1185">Reference proteome</keyword>
<dbReference type="HOGENOM" id="CLU_000604_19_1_1"/>
<evidence type="ECO:0000313" key="10">
    <source>
        <dbReference type="Proteomes" id="UP000008281"/>
    </source>
</evidence>
<feature type="transmembrane region" description="Helical" evidence="7">
    <location>
        <begin position="250"/>
        <end position="268"/>
    </location>
</feature>
<feature type="transmembrane region" description="Helical" evidence="7">
    <location>
        <begin position="208"/>
        <end position="229"/>
    </location>
</feature>
<evidence type="ECO:0000256" key="1">
    <source>
        <dbReference type="ARBA" id="ARBA00004141"/>
    </source>
</evidence>
<evidence type="ECO:0000259" key="8">
    <source>
        <dbReference type="PROSITE" id="PS50893"/>
    </source>
</evidence>
<dbReference type="GO" id="GO:0016887">
    <property type="term" value="F:ATP hydrolysis activity"/>
    <property type="evidence" value="ECO:0007669"/>
    <property type="project" value="InterPro"/>
</dbReference>
<reference evidence="9" key="1">
    <citation type="submission" date="2007-07" db="EMBL/GenBank/DDBJ databases">
        <title>PCAP assembly of the Caenorhabditis remanei genome.</title>
        <authorList>
            <consortium name="The Caenorhabditis remanei Sequencing Consortium"/>
            <person name="Wilson R.K."/>
        </authorList>
    </citation>
    <scope>NUCLEOTIDE SEQUENCE [LARGE SCALE GENOMIC DNA]</scope>
    <source>
        <strain evidence="9">PB4641</strain>
    </source>
</reference>
<dbReference type="Pfam" id="PF12698">
    <property type="entry name" value="ABC2_membrane_3"/>
    <property type="match status" value="2"/>
</dbReference>
<dbReference type="SMART" id="SM00382">
    <property type="entry name" value="AAA"/>
    <property type="match status" value="2"/>
</dbReference>
<feature type="transmembrane region" description="Helical" evidence="7">
    <location>
        <begin position="298"/>
        <end position="322"/>
    </location>
</feature>
<dbReference type="InterPro" id="IPR027417">
    <property type="entry name" value="P-loop_NTPase"/>
</dbReference>
<dbReference type="InterPro" id="IPR003593">
    <property type="entry name" value="AAA+_ATPase"/>
</dbReference>
<dbReference type="Proteomes" id="UP000008281">
    <property type="component" value="Unassembled WGS sequence"/>
</dbReference>
<dbReference type="GO" id="GO:0016020">
    <property type="term" value="C:membrane"/>
    <property type="evidence" value="ECO:0007669"/>
    <property type="project" value="UniProtKB-SubCell"/>
</dbReference>
<dbReference type="InterPro" id="IPR003439">
    <property type="entry name" value="ABC_transporter-like_ATP-bd"/>
</dbReference>
<dbReference type="Pfam" id="PF00005">
    <property type="entry name" value="ABC_tran"/>
    <property type="match status" value="2"/>
</dbReference>
<gene>
    <name evidence="9" type="ORF">CRE_25322</name>
</gene>
<dbReference type="PANTHER" id="PTHR19229:SF151">
    <property type="entry name" value="ABC TRANSPORTER DOMAIN-CONTAINING PROTEIN"/>
    <property type="match status" value="1"/>
</dbReference>
<feature type="transmembrane region" description="Helical" evidence="7">
    <location>
        <begin position="1054"/>
        <end position="1082"/>
    </location>
</feature>
<name>E3LSI2_CAERE</name>
<sequence length="1594" mass="179013">MLVKLIALLKKDAILATRSKVWTLFELLLPVFILFCVNGMMTQIAEQMKKGTSDMKDISEVLSKYSLDSQIFYKAPESCGMKELSTKIYFRKGNDDIYMQYDHGQFVNVTGMKMSVDDAKKKLGDCEYATMLVDKSGKEITVHVAVASTDIPREDFKGAMERNSDKYMFSSVFIQTIIDGHQEDKERGWSESVNVQKISARDIEIPEVALPFFHAIIGLSMMVTVVNVVRTVVTEKSTVKVRVIEVPLKLLLFQPYLSAIGLPGWLFYTEHFIATFLKSLITCIGSMKFFMGLTYTNLGVMMIGAVFYIIGAIAFAILFSAIFTNAKRGIEASLVCWVLAVFYPLSQDEDSLSLLYSLNINFAYHYFLKKAQENSLANNKMSFDSLFDMTYIEGTAPGYYFLMVIFDVVWMVAAALLYDRYGGKLSGLKDMFGGGKRMKGGGGDRDVILEGCIENVKMRSKAVSDVELSNVVKIYPTGEKAVNGLSFRAIRGQVSILLGQNGCGKSTTFSMISGVAQPTSGSIKVAGVDAVRNKDKARKFIGFCPQYNPLYDRLTVLEHLELVNALKEGPSHLFLGEAKQLLQAIRLADKAGTHAANLSGGMKRKLCVCMAMIGGSKVVLLDEPTAGMDPGARKDVQMMLEKIKVNRTILLTTHYMDEAERLGDWVFVMSYGKMASSGSLNYLKKKFGSGYVLTVVLDVKSDRKHSTRLVKEICHHLIPDSKLKDQRGQMIEMTLPEDDKKKIVPLLKVLESIIAKKYKSGPIKKLPSALKEKIKKLRITTLGLSLSSLETVFIRICDECDLVISKENNLEDKREKAEQSYELLMAMKKNKRVTGSALQSAQFSCLIRKRYYYTLRNIYQLFFQMAIPILILVFGMNMIKDEANAKPKTEEKISLDAFPKSIVVMMKGAGKTDHYDDIKGQIEGFKHLKVKEHDAGMSQEELVKKYYKETLGFIVKVENNIASIFFNGVVSRAVPILTTLASNWYVKDGGYNVKIHYITSITEDAQNEFMMYLTIPFFLTLGFALVTAPFVQFSIEERVCKFSHQQHLTGMSKLIFWSANILWDALVFIIFAAATIMIFFAFNRLTDSIPLILVMYGLLLAAIIPITYMASLIFESPTKASTLLVLYQLVLGIIIVITVMIMSFLKSKKTGFVTVSLFLVIGRFSRFFFQTIFYIICPPSAFLFGFFKVTVSKAIEKDPAGILSQLIDYKDLWEWNGLLRDVFFLGLASLVSTIVVYAMQNRSTKVAIFDLRHKAEKPIPKKPVRLAPCKAVRLEEQLVHKPQVKNCTVVVKDLVRVFGKFRAVNGVCLTVRHNECFGLLGTNGAGKTTTFDILTGLRFPSGGSAIIDGKDVVKHNYVGYCPQFDSILPDLKCIEALEIMAQLHGYTNPKLAVRHVLTCVGMVEHAFKNVRMCSGGQKRKISVGIAMLTRAKCIMMDEPTAGIDPRARREIWEILDWMREKSGSSIVLTSHSMEECEALCSRIAILRKGEMIALGTSQDLKSQYGNTYTMTLMVKKISDRDRVIKGVQKKMKEAVLKTALTNITTSLVWELPKRHGDKWSRKYEKVEKLAKKLHVKDFMLTQSSLEDTFITLTD</sequence>
<dbReference type="PROSITE" id="PS50893">
    <property type="entry name" value="ABC_TRANSPORTER_2"/>
    <property type="match status" value="2"/>
</dbReference>
<evidence type="ECO:0000256" key="2">
    <source>
        <dbReference type="ARBA" id="ARBA00022692"/>
    </source>
</evidence>
<feature type="transmembrane region" description="Helical" evidence="7">
    <location>
        <begin position="21"/>
        <end position="41"/>
    </location>
</feature>
<feature type="transmembrane region" description="Helical" evidence="7">
    <location>
        <begin position="1126"/>
        <end position="1147"/>
    </location>
</feature>
<dbReference type="EMBL" id="DS268414">
    <property type="protein sequence ID" value="EFP09172.1"/>
    <property type="molecule type" value="Genomic_DNA"/>
</dbReference>